<accession>A0ACB7ZIX1</accession>
<gene>
    <name evidence="1" type="ORF">Vadar_009439</name>
</gene>
<proteinExistence type="predicted"/>
<evidence type="ECO:0000313" key="1">
    <source>
        <dbReference type="EMBL" id="KAH7865658.1"/>
    </source>
</evidence>
<sequence>MLLLAAIKATEVGVAGIIVSNHGARQLDYSPATVTVLEEVVVAVGGKIPVFIDGGIRRGTDIFKALALGPKAVMFAAAGIVGSVAAEYPELRATPPAEVKQQLVGVSLFLAAGIVAFASAATSIFVVAAASAVVAAAAEVAGSCKDSSLSLTLLVPWASLPFATMD</sequence>
<keyword evidence="2" id="KW-1185">Reference proteome</keyword>
<dbReference type="Proteomes" id="UP000828048">
    <property type="component" value="Chromosome 9"/>
</dbReference>
<comment type="caution">
    <text evidence="1">The sequence shown here is derived from an EMBL/GenBank/DDBJ whole genome shotgun (WGS) entry which is preliminary data.</text>
</comment>
<protein>
    <submittedName>
        <fullName evidence="1">Uncharacterized protein</fullName>
    </submittedName>
</protein>
<reference evidence="1 2" key="1">
    <citation type="journal article" date="2021" name="Hortic Res">
        <title>High-quality reference genome and annotation aids understanding of berry development for evergreen blueberry (Vaccinium darrowii).</title>
        <authorList>
            <person name="Yu J."/>
            <person name="Hulse-Kemp A.M."/>
            <person name="Babiker E."/>
            <person name="Staton M."/>
        </authorList>
    </citation>
    <scope>NUCLEOTIDE SEQUENCE [LARGE SCALE GENOMIC DNA]</scope>
    <source>
        <strain evidence="2">cv. NJ 8807/NJ 8810</strain>
        <tissue evidence="1">Young leaf</tissue>
    </source>
</reference>
<organism evidence="1 2">
    <name type="scientific">Vaccinium darrowii</name>
    <dbReference type="NCBI Taxonomy" id="229202"/>
    <lineage>
        <taxon>Eukaryota</taxon>
        <taxon>Viridiplantae</taxon>
        <taxon>Streptophyta</taxon>
        <taxon>Embryophyta</taxon>
        <taxon>Tracheophyta</taxon>
        <taxon>Spermatophyta</taxon>
        <taxon>Magnoliopsida</taxon>
        <taxon>eudicotyledons</taxon>
        <taxon>Gunneridae</taxon>
        <taxon>Pentapetalae</taxon>
        <taxon>asterids</taxon>
        <taxon>Ericales</taxon>
        <taxon>Ericaceae</taxon>
        <taxon>Vaccinioideae</taxon>
        <taxon>Vaccinieae</taxon>
        <taxon>Vaccinium</taxon>
    </lineage>
</organism>
<dbReference type="EMBL" id="CM037159">
    <property type="protein sequence ID" value="KAH7865658.1"/>
    <property type="molecule type" value="Genomic_DNA"/>
</dbReference>
<name>A0ACB7ZIX1_9ERIC</name>
<evidence type="ECO:0000313" key="2">
    <source>
        <dbReference type="Proteomes" id="UP000828048"/>
    </source>
</evidence>